<dbReference type="GO" id="GO:0005524">
    <property type="term" value="F:ATP binding"/>
    <property type="evidence" value="ECO:0007669"/>
    <property type="project" value="UniProtKB-UniRule"/>
</dbReference>
<dbReference type="Gene3D" id="3.40.50.300">
    <property type="entry name" value="P-loop containing nucleotide triphosphate hydrolases"/>
    <property type="match status" value="1"/>
</dbReference>
<dbReference type="Proteomes" id="UP000316304">
    <property type="component" value="Unassembled WGS sequence"/>
</dbReference>
<name>A0A5C6C270_9BACT</name>
<dbReference type="GO" id="GO:0005829">
    <property type="term" value="C:cytosol"/>
    <property type="evidence" value="ECO:0007669"/>
    <property type="project" value="TreeGrafter"/>
</dbReference>
<dbReference type="PANTHER" id="PTHR21299:SF2">
    <property type="entry name" value="CYTIDYLATE KINASE"/>
    <property type="match status" value="1"/>
</dbReference>
<dbReference type="SUPFAM" id="SSF52540">
    <property type="entry name" value="P-loop containing nucleoside triphosphate hydrolases"/>
    <property type="match status" value="1"/>
</dbReference>
<feature type="binding site" evidence="8">
    <location>
        <begin position="7"/>
        <end position="15"/>
    </location>
    <ligand>
        <name>ATP</name>
        <dbReference type="ChEBI" id="CHEBI:30616"/>
    </ligand>
</feature>
<evidence type="ECO:0000256" key="6">
    <source>
        <dbReference type="ARBA" id="ARBA00047615"/>
    </source>
</evidence>
<dbReference type="GO" id="GO:0006220">
    <property type="term" value="P:pyrimidine nucleotide metabolic process"/>
    <property type="evidence" value="ECO:0007669"/>
    <property type="project" value="UniProtKB-UniRule"/>
</dbReference>
<comment type="caution">
    <text evidence="11">The sequence shown here is derived from an EMBL/GenBank/DDBJ whole genome shotgun (WGS) entry which is preliminary data.</text>
</comment>
<dbReference type="CDD" id="cd02020">
    <property type="entry name" value="CMPK"/>
    <property type="match status" value="1"/>
</dbReference>
<comment type="catalytic activity">
    <reaction evidence="7 8">
        <text>CMP + ATP = CDP + ADP</text>
        <dbReference type="Rhea" id="RHEA:11600"/>
        <dbReference type="ChEBI" id="CHEBI:30616"/>
        <dbReference type="ChEBI" id="CHEBI:58069"/>
        <dbReference type="ChEBI" id="CHEBI:60377"/>
        <dbReference type="ChEBI" id="CHEBI:456216"/>
        <dbReference type="EC" id="2.7.4.25"/>
    </reaction>
</comment>
<evidence type="ECO:0000256" key="3">
    <source>
        <dbReference type="ARBA" id="ARBA00022741"/>
    </source>
</evidence>
<dbReference type="NCBIfam" id="TIGR00017">
    <property type="entry name" value="cmk"/>
    <property type="match status" value="1"/>
</dbReference>
<evidence type="ECO:0000256" key="9">
    <source>
        <dbReference type="SAM" id="MobiDB-lite"/>
    </source>
</evidence>
<feature type="region of interest" description="Disordered" evidence="9">
    <location>
        <begin position="145"/>
        <end position="180"/>
    </location>
</feature>
<organism evidence="11 12">
    <name type="scientific">Novipirellula galeiformis</name>
    <dbReference type="NCBI Taxonomy" id="2528004"/>
    <lineage>
        <taxon>Bacteria</taxon>
        <taxon>Pseudomonadati</taxon>
        <taxon>Planctomycetota</taxon>
        <taxon>Planctomycetia</taxon>
        <taxon>Pirellulales</taxon>
        <taxon>Pirellulaceae</taxon>
        <taxon>Novipirellula</taxon>
    </lineage>
</organism>
<accession>A0A5C6C270</accession>
<evidence type="ECO:0000259" key="10">
    <source>
        <dbReference type="Pfam" id="PF02224"/>
    </source>
</evidence>
<evidence type="ECO:0000313" key="12">
    <source>
        <dbReference type="Proteomes" id="UP000316304"/>
    </source>
</evidence>
<keyword evidence="2 8" id="KW-0808">Transferase</keyword>
<proteinExistence type="inferred from homology"/>
<comment type="catalytic activity">
    <reaction evidence="6 8">
        <text>dCMP + ATP = dCDP + ADP</text>
        <dbReference type="Rhea" id="RHEA:25094"/>
        <dbReference type="ChEBI" id="CHEBI:30616"/>
        <dbReference type="ChEBI" id="CHEBI:57566"/>
        <dbReference type="ChEBI" id="CHEBI:58593"/>
        <dbReference type="ChEBI" id="CHEBI:456216"/>
        <dbReference type="EC" id="2.7.4.25"/>
    </reaction>
</comment>
<dbReference type="GO" id="GO:0036430">
    <property type="term" value="F:CMP kinase activity"/>
    <property type="evidence" value="ECO:0007669"/>
    <property type="project" value="RHEA"/>
</dbReference>
<dbReference type="PANTHER" id="PTHR21299">
    <property type="entry name" value="CYTIDYLATE KINASE/PANTOATE-BETA-ALANINE LIGASE"/>
    <property type="match status" value="1"/>
</dbReference>
<sequence length="224" mass="24722">MIVAIDGPAGAGKSSIARQVANELKFDFLDTGALYRAATLGVIRAQVEFDDTQALIEVVRGIDLQWDGETILLSGEDVSNEIRSPTVTDAIRYLADEPAIRSQLSAQQRRIAEGRDIVTEGRDQGAEVFPEAECKIFLTASPEERARRRREQLTSTGRHMSFDQVLAAQNKRDREDESRAVGRLRAAEDAVILQTDAMTPEEVLAWVLTHVRSAIAKCQTQSKA</sequence>
<evidence type="ECO:0000256" key="8">
    <source>
        <dbReference type="HAMAP-Rule" id="MF_00238"/>
    </source>
</evidence>
<evidence type="ECO:0000313" key="11">
    <source>
        <dbReference type="EMBL" id="TWU17324.1"/>
    </source>
</evidence>
<dbReference type="InterPro" id="IPR027417">
    <property type="entry name" value="P-loop_NTPase"/>
</dbReference>
<dbReference type="GO" id="GO:0036431">
    <property type="term" value="F:dCMP kinase activity"/>
    <property type="evidence" value="ECO:0007669"/>
    <property type="project" value="InterPro"/>
</dbReference>
<dbReference type="EC" id="2.7.4.25" evidence="8"/>
<evidence type="ECO:0000256" key="5">
    <source>
        <dbReference type="ARBA" id="ARBA00022840"/>
    </source>
</evidence>
<evidence type="ECO:0000256" key="1">
    <source>
        <dbReference type="ARBA" id="ARBA00009427"/>
    </source>
</evidence>
<evidence type="ECO:0000256" key="7">
    <source>
        <dbReference type="ARBA" id="ARBA00048478"/>
    </source>
</evidence>
<keyword evidence="8" id="KW-0963">Cytoplasm</keyword>
<evidence type="ECO:0000256" key="2">
    <source>
        <dbReference type="ARBA" id="ARBA00022679"/>
    </source>
</evidence>
<dbReference type="EMBL" id="SJPT01000013">
    <property type="protein sequence ID" value="TWU17324.1"/>
    <property type="molecule type" value="Genomic_DNA"/>
</dbReference>
<feature type="domain" description="Cytidylate kinase" evidence="10">
    <location>
        <begin position="3"/>
        <end position="212"/>
    </location>
</feature>
<keyword evidence="5 8" id="KW-0067">ATP-binding</keyword>
<comment type="subcellular location">
    <subcellularLocation>
        <location evidence="8">Cytoplasm</location>
    </subcellularLocation>
</comment>
<evidence type="ECO:0000256" key="4">
    <source>
        <dbReference type="ARBA" id="ARBA00022777"/>
    </source>
</evidence>
<keyword evidence="12" id="KW-1185">Reference proteome</keyword>
<reference evidence="11 12" key="1">
    <citation type="submission" date="2019-02" db="EMBL/GenBank/DDBJ databases">
        <title>Deep-cultivation of Planctomycetes and their phenomic and genomic characterization uncovers novel biology.</title>
        <authorList>
            <person name="Wiegand S."/>
            <person name="Jogler M."/>
            <person name="Boedeker C."/>
            <person name="Pinto D."/>
            <person name="Vollmers J."/>
            <person name="Rivas-Marin E."/>
            <person name="Kohn T."/>
            <person name="Peeters S.H."/>
            <person name="Heuer A."/>
            <person name="Rast P."/>
            <person name="Oberbeckmann S."/>
            <person name="Bunk B."/>
            <person name="Jeske O."/>
            <person name="Meyerdierks A."/>
            <person name="Storesund J.E."/>
            <person name="Kallscheuer N."/>
            <person name="Luecker S."/>
            <person name="Lage O.M."/>
            <person name="Pohl T."/>
            <person name="Merkel B.J."/>
            <person name="Hornburger P."/>
            <person name="Mueller R.-W."/>
            <person name="Bruemmer F."/>
            <person name="Labrenz M."/>
            <person name="Spormann A.M."/>
            <person name="Op Den Camp H."/>
            <person name="Overmann J."/>
            <person name="Amann R."/>
            <person name="Jetten M.S.M."/>
            <person name="Mascher T."/>
            <person name="Medema M.H."/>
            <person name="Devos D.P."/>
            <person name="Kaster A.-K."/>
            <person name="Ovreas L."/>
            <person name="Rohde M."/>
            <person name="Galperin M.Y."/>
            <person name="Jogler C."/>
        </authorList>
    </citation>
    <scope>NUCLEOTIDE SEQUENCE [LARGE SCALE GENOMIC DNA]</scope>
    <source>
        <strain evidence="11 12">Pla52o</strain>
    </source>
</reference>
<dbReference type="InterPro" id="IPR011994">
    <property type="entry name" value="Cytidylate_kinase_dom"/>
</dbReference>
<dbReference type="GO" id="GO:0015949">
    <property type="term" value="P:nucleobase-containing small molecule interconversion"/>
    <property type="evidence" value="ECO:0007669"/>
    <property type="project" value="TreeGrafter"/>
</dbReference>
<feature type="compositionally biased region" description="Basic and acidic residues" evidence="9">
    <location>
        <begin position="170"/>
        <end position="180"/>
    </location>
</feature>
<keyword evidence="3 8" id="KW-0547">Nucleotide-binding</keyword>
<dbReference type="Pfam" id="PF02224">
    <property type="entry name" value="Cytidylate_kin"/>
    <property type="match status" value="1"/>
</dbReference>
<protein>
    <recommendedName>
        <fullName evidence="8">Cytidylate kinase</fullName>
        <shortName evidence="8">CK</shortName>
        <ecNumber evidence="8">2.7.4.25</ecNumber>
    </recommendedName>
    <alternativeName>
        <fullName evidence="8">Cytidine monophosphate kinase</fullName>
        <shortName evidence="8">CMP kinase</shortName>
    </alternativeName>
</protein>
<comment type="similarity">
    <text evidence="1 8">Belongs to the cytidylate kinase family. Type 1 subfamily.</text>
</comment>
<dbReference type="RefSeq" id="WP_146597251.1">
    <property type="nucleotide sequence ID" value="NZ_SJPT01000013.1"/>
</dbReference>
<dbReference type="InterPro" id="IPR003136">
    <property type="entry name" value="Cytidylate_kin"/>
</dbReference>
<dbReference type="OrthoDB" id="9807434at2"/>
<dbReference type="HAMAP" id="MF_00238">
    <property type="entry name" value="Cytidyl_kinase_type1"/>
    <property type="match status" value="1"/>
</dbReference>
<dbReference type="AlphaFoldDB" id="A0A5C6C270"/>
<keyword evidence="4 8" id="KW-0418">Kinase</keyword>
<gene>
    <name evidence="8 11" type="primary">cmk</name>
    <name evidence="11" type="ORF">Pla52o_53300</name>
</gene>